<feature type="chain" id="PRO_5042198402" description="G8 domain-containing protein" evidence="3">
    <location>
        <begin position="24"/>
        <end position="1143"/>
    </location>
</feature>
<keyword evidence="3" id="KW-0732">Signal</keyword>
<gene>
    <name evidence="5" type="ORF">CTEN210_06195</name>
</gene>
<comment type="caution">
    <text evidence="5">The sequence shown here is derived from an EMBL/GenBank/DDBJ whole genome shotgun (WGS) entry which is preliminary data.</text>
</comment>
<feature type="signal peptide" evidence="3">
    <location>
        <begin position="1"/>
        <end position="23"/>
    </location>
</feature>
<dbReference type="EMBL" id="BLLK01000038">
    <property type="protein sequence ID" value="GFH49719.1"/>
    <property type="molecule type" value="Genomic_DNA"/>
</dbReference>
<proteinExistence type="inferred from homology"/>
<dbReference type="InterPro" id="IPR055401">
    <property type="entry name" value="CEMIP_beta-hel_dom"/>
</dbReference>
<evidence type="ECO:0000256" key="3">
    <source>
        <dbReference type="SAM" id="SignalP"/>
    </source>
</evidence>
<protein>
    <recommendedName>
        <fullName evidence="4">G8 domain-containing protein</fullName>
    </recommendedName>
</protein>
<name>A0AAD3CQ17_9STRA</name>
<dbReference type="Pfam" id="PF24606">
    <property type="entry name" value="CEMIP_beta-hel"/>
    <property type="match status" value="1"/>
</dbReference>
<feature type="domain" description="G8" evidence="4">
    <location>
        <begin position="150"/>
        <end position="273"/>
    </location>
</feature>
<dbReference type="Proteomes" id="UP001054902">
    <property type="component" value="Unassembled WGS sequence"/>
</dbReference>
<accession>A0AAD3CQ17</accession>
<dbReference type="InterPro" id="IPR019316">
    <property type="entry name" value="G8_domain"/>
</dbReference>
<comment type="similarity">
    <text evidence="2">Belongs to the comF family.</text>
</comment>
<dbReference type="PANTHER" id="PTHR47687:SF4">
    <property type="entry name" value="G8 DOMAIN-CONTAINING PROTEIN DDB_G0286311-RELATED"/>
    <property type="match status" value="1"/>
</dbReference>
<dbReference type="PANTHER" id="PTHR47687">
    <property type="entry name" value="G8 DOMAIN-CONTAINING PROTEIN DDB_G0288475-RELATED"/>
    <property type="match status" value="1"/>
</dbReference>
<evidence type="ECO:0000313" key="5">
    <source>
        <dbReference type="EMBL" id="GFH49719.1"/>
    </source>
</evidence>
<dbReference type="InterPro" id="IPR052334">
    <property type="entry name" value="G8_domain-comF-like"/>
</dbReference>
<keyword evidence="1" id="KW-0325">Glycoprotein</keyword>
<evidence type="ECO:0000313" key="6">
    <source>
        <dbReference type="Proteomes" id="UP001054902"/>
    </source>
</evidence>
<sequence length="1143" mass="125725">MKNPLISTILILLVASSAQVARAQTDSKTFVEKSARSCKGVPDSRIIGTLENILSVSNCQNQCNITAACLGYQYSNGICILYSFIPRLKKVMDLQVYCGKISKDYFKPYVTLSESSERVTIPTPNVNWYQETETNCPHLQDGLKDWNSASTWPNGVVPAAGEDVTIPSNTKVLINTKQKGTLGYITIPDSSELIIGGTENVRFKTKGIDVKGKLIAGSETCPINTKIKITLVGSRPSDVVTNRPEEKVKGISVTGTLSLHGKQYTKTWTRLAKTVKAGDDYAILQQQVNWEKGQKVVIVTTAMHDSKVWHQNEVLKVEMVKNFKFDTENVGSIVYFKSEFQYDHAANTAYQAEVGLLSRNIKILGSKKDSEPADADVVGHTSARWYWGGSITVPREDKNLLGYGGHIIMHNGGKAFVEGVELFRMGQTNVLGRYPIHFHILENECRDCYFRHSSVHKSFYRCVSIHGTHNMTITENVGYDVVGYCYYLEDGVEEDNILSYNLGAHIHYLGTPAEGGGQTTDIAEQSETLTLPADVTASAFYITNVHNNVIGNAASGGWAGFAFPSLKRPIGSHTDVLMEPTARTSLVIDGNTAHSTGWWWYHAAGFYFGGALYIDDNGVLVYNAGRDSSNGRRNPCSQSTCNEATGECGRWCPLNSREWVKMTNSKVFLIPGGGTNSWSGRMEVKYYEAHDLGLALEALEPGFWIDNMVVNCRTGEKLVLPGESQTRSIKGDGFFWYDTGQEHIITNSLFRNCGYREGYDEYDNSSTRGCSENDLDNGCNEKSTVFGFLTHSDQFNPETMQGTKNITFENCGRRFRLANYLGDNTRSTVSGRLQNWLDVDGSASGQGVPTIIGSGQPEAGLWWHVEDAVVDDPHGPLKFINMEKGLYRSIGHLRIKFDDSVHDRVGEDFCLNGGGECNALGYIKHFGEYFESDQGLPVTANPDISGLTGGFGWLFTLNQGAPKTLKIDMPEISPDSPLVLGVPYPPGTSVTITANAAENCSLNAYYTCKEEYTAVASPDLVRDGGGNVYHMSNDGFLTVRIIQTASGFTGNPGWIIPDMNTAGKWNDGYAIDRFDRGGVLLIKSPWSAYIEIAADCSTQDDENSAYCTGTPTTNYPSVCSSGYEQVAYDKCCRTTDLNDCEFA</sequence>
<dbReference type="AlphaFoldDB" id="A0AAD3CQ17"/>
<dbReference type="PROSITE" id="PS51484">
    <property type="entry name" value="G8"/>
    <property type="match status" value="1"/>
</dbReference>
<evidence type="ECO:0000259" key="4">
    <source>
        <dbReference type="PROSITE" id="PS51484"/>
    </source>
</evidence>
<dbReference type="Pfam" id="PF10162">
    <property type="entry name" value="G8"/>
    <property type="match status" value="1"/>
</dbReference>
<evidence type="ECO:0000256" key="1">
    <source>
        <dbReference type="ARBA" id="ARBA00023180"/>
    </source>
</evidence>
<dbReference type="SMART" id="SM01225">
    <property type="entry name" value="G8"/>
    <property type="match status" value="1"/>
</dbReference>
<organism evidence="5 6">
    <name type="scientific">Chaetoceros tenuissimus</name>
    <dbReference type="NCBI Taxonomy" id="426638"/>
    <lineage>
        <taxon>Eukaryota</taxon>
        <taxon>Sar</taxon>
        <taxon>Stramenopiles</taxon>
        <taxon>Ochrophyta</taxon>
        <taxon>Bacillariophyta</taxon>
        <taxon>Coscinodiscophyceae</taxon>
        <taxon>Chaetocerotophycidae</taxon>
        <taxon>Chaetocerotales</taxon>
        <taxon>Chaetocerotaceae</taxon>
        <taxon>Chaetoceros</taxon>
    </lineage>
</organism>
<reference evidence="5 6" key="1">
    <citation type="journal article" date="2021" name="Sci. Rep.">
        <title>The genome of the diatom Chaetoceros tenuissimus carries an ancient integrated fragment of an extant virus.</title>
        <authorList>
            <person name="Hongo Y."/>
            <person name="Kimura K."/>
            <person name="Takaki Y."/>
            <person name="Yoshida Y."/>
            <person name="Baba S."/>
            <person name="Kobayashi G."/>
            <person name="Nagasaki K."/>
            <person name="Hano T."/>
            <person name="Tomaru Y."/>
        </authorList>
    </citation>
    <scope>NUCLEOTIDE SEQUENCE [LARGE SCALE GENOMIC DNA]</scope>
    <source>
        <strain evidence="5 6">NIES-3715</strain>
    </source>
</reference>
<keyword evidence="6" id="KW-1185">Reference proteome</keyword>
<evidence type="ECO:0000256" key="2">
    <source>
        <dbReference type="ARBA" id="ARBA00038413"/>
    </source>
</evidence>